<keyword evidence="1" id="KW-0472">Membrane</keyword>
<sequence length="177" mass="19866">MTASHTACAFVPFIPLSFSLPFSLSVSLSLTLTLSFSLFFSLFFSLSLTLFFYHLLYPTFTLVIIIIPSKQLTSITKRSPIYILTRFAGCSVHKRRYHGPSTSRRRYECLHLCLIDIIHEASMLILSLPLSIVYDDGPDYLACPAPSSANLLHKINEPVRLLHVNHGHDPLDVDACP</sequence>
<evidence type="ECO:0000313" key="2">
    <source>
        <dbReference type="EMBL" id="RYC79725.1"/>
    </source>
</evidence>
<gene>
    <name evidence="2" type="ORF">BFJ63_vAg17394</name>
</gene>
<evidence type="ECO:0000256" key="1">
    <source>
        <dbReference type="SAM" id="Phobius"/>
    </source>
</evidence>
<proteinExistence type="predicted"/>
<dbReference type="Proteomes" id="UP000290540">
    <property type="component" value="Unassembled WGS sequence"/>
</dbReference>
<dbReference type="AlphaFoldDB" id="A0A4Q2UYS5"/>
<dbReference type="EMBL" id="MQTW01000532">
    <property type="protein sequence ID" value="RYC79725.1"/>
    <property type="molecule type" value="Genomic_DNA"/>
</dbReference>
<keyword evidence="1" id="KW-0812">Transmembrane</keyword>
<feature type="transmembrane region" description="Helical" evidence="1">
    <location>
        <begin position="43"/>
        <end position="67"/>
    </location>
</feature>
<accession>A0A4Q2UYS5</accession>
<keyword evidence="1" id="KW-1133">Transmembrane helix</keyword>
<protein>
    <submittedName>
        <fullName evidence="2">Uncharacterized protein</fullName>
    </submittedName>
</protein>
<comment type="caution">
    <text evidence="2">The sequence shown here is derived from an EMBL/GenBank/DDBJ whole genome shotgun (WGS) entry which is preliminary data.</text>
</comment>
<reference evidence="2 3" key="1">
    <citation type="submission" date="2016-12" db="EMBL/GenBank/DDBJ databases">
        <title>Draft genome sequence of Fusarium oxysporum causing rot on Narcissus.</title>
        <authorList>
            <person name="Armitage A.D."/>
            <person name="Taylor A."/>
            <person name="Clarkson J.P."/>
            <person name="Harrison R.J."/>
            <person name="Jackson A.C."/>
        </authorList>
    </citation>
    <scope>NUCLEOTIDE SEQUENCE [LARGE SCALE GENOMIC DNA]</scope>
    <source>
        <strain evidence="2 3">N139</strain>
    </source>
</reference>
<organism evidence="2 3">
    <name type="scientific">Fusarium oxysporum f. sp. narcissi</name>
    <dbReference type="NCBI Taxonomy" id="451672"/>
    <lineage>
        <taxon>Eukaryota</taxon>
        <taxon>Fungi</taxon>
        <taxon>Dikarya</taxon>
        <taxon>Ascomycota</taxon>
        <taxon>Pezizomycotina</taxon>
        <taxon>Sordariomycetes</taxon>
        <taxon>Hypocreomycetidae</taxon>
        <taxon>Hypocreales</taxon>
        <taxon>Nectriaceae</taxon>
        <taxon>Fusarium</taxon>
        <taxon>Fusarium oxysporum species complex</taxon>
    </lineage>
</organism>
<name>A0A4Q2UYS5_FUSOX</name>
<evidence type="ECO:0000313" key="3">
    <source>
        <dbReference type="Proteomes" id="UP000290540"/>
    </source>
</evidence>